<protein>
    <submittedName>
        <fullName evidence="5">Type 1 glutamine amidotransferase domain-containing protein</fullName>
    </submittedName>
</protein>
<name>A0A4S8QCF7_9ACTN</name>
<dbReference type="GO" id="GO:0005737">
    <property type="term" value="C:cytoplasm"/>
    <property type="evidence" value="ECO:0007669"/>
    <property type="project" value="TreeGrafter"/>
</dbReference>
<comment type="similarity">
    <text evidence="3">Belongs to the peptidase C56 family. HSP31-like subfamily.</text>
</comment>
<keyword evidence="2" id="KW-0456">Lyase</keyword>
<reference evidence="6" key="1">
    <citation type="submission" date="2019-04" db="EMBL/GenBank/DDBJ databases">
        <title>Nocardioides xinjiangensis sp. nov.</title>
        <authorList>
            <person name="Liu S."/>
        </authorList>
    </citation>
    <scope>NUCLEOTIDE SEQUENCE [LARGE SCALE GENOMIC DNA]</scope>
    <source>
        <strain evidence="6">18</strain>
    </source>
</reference>
<feature type="domain" description="DJ-1/PfpI" evidence="4">
    <location>
        <begin position="24"/>
        <end position="221"/>
    </location>
</feature>
<dbReference type="GO" id="GO:0019243">
    <property type="term" value="P:methylglyoxal catabolic process to D-lactate via S-lactoyl-glutathione"/>
    <property type="evidence" value="ECO:0007669"/>
    <property type="project" value="TreeGrafter"/>
</dbReference>
<dbReference type="CDD" id="cd03141">
    <property type="entry name" value="GATase1_Hsp31_like"/>
    <property type="match status" value="1"/>
</dbReference>
<evidence type="ECO:0000256" key="1">
    <source>
        <dbReference type="ARBA" id="ARBA00023016"/>
    </source>
</evidence>
<dbReference type="Pfam" id="PF01965">
    <property type="entry name" value="DJ-1_PfpI"/>
    <property type="match status" value="1"/>
</dbReference>
<comment type="caution">
    <text evidence="5">The sequence shown here is derived from an EMBL/GenBank/DDBJ whole genome shotgun (WGS) entry which is preliminary data.</text>
</comment>
<dbReference type="EMBL" id="STGY01000028">
    <property type="protein sequence ID" value="THV42213.1"/>
    <property type="molecule type" value="Genomic_DNA"/>
</dbReference>
<dbReference type="InterPro" id="IPR029062">
    <property type="entry name" value="Class_I_gatase-like"/>
</dbReference>
<dbReference type="GO" id="GO:0016740">
    <property type="term" value="F:transferase activity"/>
    <property type="evidence" value="ECO:0007669"/>
    <property type="project" value="UniProtKB-KW"/>
</dbReference>
<evidence type="ECO:0000313" key="6">
    <source>
        <dbReference type="Proteomes" id="UP000308760"/>
    </source>
</evidence>
<evidence type="ECO:0000256" key="2">
    <source>
        <dbReference type="ARBA" id="ARBA00023239"/>
    </source>
</evidence>
<dbReference type="RefSeq" id="WP_136533895.1">
    <property type="nucleotide sequence ID" value="NZ_STGY01000028.1"/>
</dbReference>
<dbReference type="Proteomes" id="UP000308760">
    <property type="component" value="Unassembled WGS sequence"/>
</dbReference>
<evidence type="ECO:0000259" key="4">
    <source>
        <dbReference type="Pfam" id="PF01965"/>
    </source>
</evidence>
<dbReference type="InterPro" id="IPR002818">
    <property type="entry name" value="DJ-1/PfpI"/>
</dbReference>
<dbReference type="GO" id="GO:0019172">
    <property type="term" value="F:glyoxalase III activity"/>
    <property type="evidence" value="ECO:0007669"/>
    <property type="project" value="TreeGrafter"/>
</dbReference>
<keyword evidence="1" id="KW-0346">Stress response</keyword>
<evidence type="ECO:0000256" key="3">
    <source>
        <dbReference type="ARBA" id="ARBA00038493"/>
    </source>
</evidence>
<keyword evidence="5" id="KW-0808">Transferase</keyword>
<proteinExistence type="inferred from homology"/>
<dbReference type="OrthoDB" id="9792284at2"/>
<evidence type="ECO:0000313" key="5">
    <source>
        <dbReference type="EMBL" id="THV42213.1"/>
    </source>
</evidence>
<keyword evidence="6" id="KW-1185">Reference proteome</keyword>
<sequence>MTKVLMAISSHDVLGDTGNSTGYSVSEAAHPYYVFTAAGFEVDFVSVKGGTPPPVVFDGEEDDPEIVKFLAEDAVQAKLAATRPASQVESDDYAAIFYVGGHGAMWDFPASPDLARIAAGIYERGGLVSAVCHGPAALVDLRLSDGSLLVAGKQVASFTNEEEDSVGLVDAMPFLLEDRLKERGALHTKAPNYVGHTAKDGRLLTGQNPASAAPLAKLIVAELS</sequence>
<dbReference type="PANTHER" id="PTHR48094">
    <property type="entry name" value="PROTEIN/NUCLEIC ACID DEGLYCASE DJ-1-RELATED"/>
    <property type="match status" value="1"/>
</dbReference>
<dbReference type="InterPro" id="IPR050325">
    <property type="entry name" value="Prot/Nucl_acid_deglycase"/>
</dbReference>
<dbReference type="PANTHER" id="PTHR48094:SF11">
    <property type="entry name" value="GLUTATHIONE-INDEPENDENT GLYOXALASE HSP31-RELATED"/>
    <property type="match status" value="1"/>
</dbReference>
<dbReference type="AlphaFoldDB" id="A0A4S8QCF7"/>
<organism evidence="5 6">
    <name type="scientific">Glycomyces buryatensis</name>
    <dbReference type="NCBI Taxonomy" id="2570927"/>
    <lineage>
        <taxon>Bacteria</taxon>
        <taxon>Bacillati</taxon>
        <taxon>Actinomycetota</taxon>
        <taxon>Actinomycetes</taxon>
        <taxon>Glycomycetales</taxon>
        <taxon>Glycomycetaceae</taxon>
        <taxon>Glycomyces</taxon>
    </lineage>
</organism>
<dbReference type="Gene3D" id="3.40.50.880">
    <property type="match status" value="1"/>
</dbReference>
<keyword evidence="5" id="KW-0315">Glutamine amidotransferase</keyword>
<gene>
    <name evidence="5" type="ORF">FAB82_07330</name>
</gene>
<dbReference type="SUPFAM" id="SSF52317">
    <property type="entry name" value="Class I glutamine amidotransferase-like"/>
    <property type="match status" value="1"/>
</dbReference>
<accession>A0A4S8QCF7</accession>
<reference evidence="5 6" key="2">
    <citation type="submission" date="2019-05" db="EMBL/GenBank/DDBJ databases">
        <title>Glycomyces buryatensis sp. nov.</title>
        <authorList>
            <person name="Nikitina E."/>
        </authorList>
    </citation>
    <scope>NUCLEOTIDE SEQUENCE [LARGE SCALE GENOMIC DNA]</scope>
    <source>
        <strain evidence="5 6">18</strain>
    </source>
</reference>